<feature type="domain" description="BHLH" evidence="9">
    <location>
        <begin position="5"/>
        <end position="58"/>
    </location>
</feature>
<proteinExistence type="predicted"/>
<gene>
    <name evidence="10" type="ORF">CUNI_LOCUS3737</name>
</gene>
<dbReference type="InterPro" id="IPR000014">
    <property type="entry name" value="PAS"/>
</dbReference>
<dbReference type="FunFam" id="3.30.450.20:FF:000069">
    <property type="entry name" value="Aryl hydrocarbon receptor"/>
    <property type="match status" value="1"/>
</dbReference>
<dbReference type="SUPFAM" id="SSF55785">
    <property type="entry name" value="PYP-like sensor domain (PAS domain)"/>
    <property type="match status" value="2"/>
</dbReference>
<dbReference type="Proteomes" id="UP000678393">
    <property type="component" value="Unassembled WGS sequence"/>
</dbReference>
<evidence type="ECO:0000256" key="4">
    <source>
        <dbReference type="ARBA" id="ARBA00023159"/>
    </source>
</evidence>
<evidence type="ECO:0000256" key="6">
    <source>
        <dbReference type="ARBA" id="ARBA00023242"/>
    </source>
</evidence>
<keyword evidence="4" id="KW-0010">Activator</keyword>
<dbReference type="Gene3D" id="3.30.450.20">
    <property type="entry name" value="PAS domain"/>
    <property type="match status" value="2"/>
</dbReference>
<keyword evidence="3" id="KW-0238">DNA-binding</keyword>
<dbReference type="GO" id="GO:0000976">
    <property type="term" value="F:transcription cis-regulatory region binding"/>
    <property type="evidence" value="ECO:0007669"/>
    <property type="project" value="TreeGrafter"/>
</dbReference>
<dbReference type="GO" id="GO:0006805">
    <property type="term" value="P:xenobiotic metabolic process"/>
    <property type="evidence" value="ECO:0007669"/>
    <property type="project" value="InterPro"/>
</dbReference>
<dbReference type="SUPFAM" id="SSF47459">
    <property type="entry name" value="HLH, helix-loop-helix DNA-binding domain"/>
    <property type="match status" value="1"/>
</dbReference>
<evidence type="ECO:0000256" key="1">
    <source>
        <dbReference type="ARBA" id="ARBA00004123"/>
    </source>
</evidence>
<reference evidence="10" key="1">
    <citation type="submission" date="2021-04" db="EMBL/GenBank/DDBJ databases">
        <authorList>
            <consortium name="Molecular Ecology Group"/>
        </authorList>
    </citation>
    <scope>NUCLEOTIDE SEQUENCE</scope>
</reference>
<dbReference type="Pfam" id="PF00010">
    <property type="entry name" value="HLH"/>
    <property type="match status" value="1"/>
</dbReference>
<feature type="non-terminal residue" evidence="10">
    <location>
        <position position="1"/>
    </location>
</feature>
<feature type="non-terminal residue" evidence="10">
    <location>
        <position position="785"/>
    </location>
</feature>
<dbReference type="InterPro" id="IPR035965">
    <property type="entry name" value="PAS-like_dom_sf"/>
</dbReference>
<dbReference type="GO" id="GO:0004879">
    <property type="term" value="F:nuclear receptor activity"/>
    <property type="evidence" value="ECO:0007669"/>
    <property type="project" value="TreeGrafter"/>
</dbReference>
<evidence type="ECO:0000256" key="7">
    <source>
        <dbReference type="SAM" id="MobiDB-lite"/>
    </source>
</evidence>
<keyword evidence="6" id="KW-0539">Nucleus</keyword>
<evidence type="ECO:0000256" key="2">
    <source>
        <dbReference type="ARBA" id="ARBA00023015"/>
    </source>
</evidence>
<comment type="caution">
    <text evidence="10">The sequence shown here is derived from an EMBL/GenBank/DDBJ whole genome shotgun (WGS) entry which is preliminary data.</text>
</comment>
<evidence type="ECO:0000259" key="9">
    <source>
        <dbReference type="PROSITE" id="PS50888"/>
    </source>
</evidence>
<dbReference type="SMART" id="SM00353">
    <property type="entry name" value="HLH"/>
    <property type="match status" value="1"/>
</dbReference>
<accession>A0A8S3YM67</accession>
<dbReference type="InterPro" id="IPR036638">
    <property type="entry name" value="HLH_DNA-bd_sf"/>
</dbReference>
<dbReference type="EMBL" id="CAJHNH020000510">
    <property type="protein sequence ID" value="CAG5118179.1"/>
    <property type="molecule type" value="Genomic_DNA"/>
</dbReference>
<dbReference type="FunFam" id="3.30.450.20:FF:000074">
    <property type="entry name" value="Aryl hydrocarbon receptor"/>
    <property type="match status" value="1"/>
</dbReference>
<dbReference type="InterPro" id="IPR013655">
    <property type="entry name" value="PAS_fold_3"/>
</dbReference>
<feature type="domain" description="PAS" evidence="8">
    <location>
        <begin position="93"/>
        <end position="149"/>
    </location>
</feature>
<comment type="subcellular location">
    <subcellularLocation>
        <location evidence="1">Nucleus</location>
    </subcellularLocation>
</comment>
<dbReference type="InterPro" id="IPR013767">
    <property type="entry name" value="PAS_fold"/>
</dbReference>
<dbReference type="PANTHER" id="PTHR10649:SF12">
    <property type="entry name" value="SPINELESS, ISOFORM C"/>
    <property type="match status" value="1"/>
</dbReference>
<feature type="compositionally biased region" description="Low complexity" evidence="7">
    <location>
        <begin position="392"/>
        <end position="420"/>
    </location>
</feature>
<dbReference type="Pfam" id="PF08447">
    <property type="entry name" value="PAS_3"/>
    <property type="match status" value="1"/>
</dbReference>
<keyword evidence="2" id="KW-0805">Transcription regulation</keyword>
<keyword evidence="11" id="KW-1185">Reference proteome</keyword>
<protein>
    <recommendedName>
        <fullName evidence="12">Aryl hydrocarbon receptor</fullName>
    </recommendedName>
</protein>
<dbReference type="OrthoDB" id="7788762at2759"/>
<dbReference type="CDD" id="cd00130">
    <property type="entry name" value="PAS"/>
    <property type="match status" value="2"/>
</dbReference>
<dbReference type="FunFam" id="4.10.280.10:FF:000041">
    <property type="entry name" value="aryl hydrocarbon receptor repressor"/>
    <property type="match status" value="1"/>
</dbReference>
<dbReference type="Gene3D" id="4.10.280.10">
    <property type="entry name" value="Helix-loop-helix DNA-binding domain"/>
    <property type="match status" value="1"/>
</dbReference>
<dbReference type="Pfam" id="PF00989">
    <property type="entry name" value="PAS"/>
    <property type="match status" value="1"/>
</dbReference>
<name>A0A8S3YM67_9EUPU</name>
<dbReference type="GO" id="GO:0046983">
    <property type="term" value="F:protein dimerization activity"/>
    <property type="evidence" value="ECO:0007669"/>
    <property type="project" value="InterPro"/>
</dbReference>
<dbReference type="PROSITE" id="PS50888">
    <property type="entry name" value="BHLH"/>
    <property type="match status" value="1"/>
</dbReference>
<evidence type="ECO:0000256" key="5">
    <source>
        <dbReference type="ARBA" id="ARBA00023163"/>
    </source>
</evidence>
<dbReference type="PANTHER" id="PTHR10649">
    <property type="entry name" value="ARYL HYDROCARBON RECEPTOR"/>
    <property type="match status" value="1"/>
</dbReference>
<organism evidence="10 11">
    <name type="scientific">Candidula unifasciata</name>
    <dbReference type="NCBI Taxonomy" id="100452"/>
    <lineage>
        <taxon>Eukaryota</taxon>
        <taxon>Metazoa</taxon>
        <taxon>Spiralia</taxon>
        <taxon>Lophotrochozoa</taxon>
        <taxon>Mollusca</taxon>
        <taxon>Gastropoda</taxon>
        <taxon>Heterobranchia</taxon>
        <taxon>Euthyneura</taxon>
        <taxon>Panpulmonata</taxon>
        <taxon>Eupulmonata</taxon>
        <taxon>Stylommatophora</taxon>
        <taxon>Helicina</taxon>
        <taxon>Helicoidea</taxon>
        <taxon>Geomitridae</taxon>
        <taxon>Candidula</taxon>
    </lineage>
</organism>
<dbReference type="SMART" id="SM00091">
    <property type="entry name" value="PAS"/>
    <property type="match status" value="2"/>
</dbReference>
<evidence type="ECO:0000259" key="8">
    <source>
        <dbReference type="PROSITE" id="PS50112"/>
    </source>
</evidence>
<sequence length="785" mass="87823">VKTPSKEPPKSNPSKRHRERLNGELDHLASLLPFEQSVISKLDKLSILRLAVSYLRTKSFFQSVLPTRYGIESHLMSRSHLFHEPGFSEGESILQALYGFLFVVTCEGEVFFASRTVEQYLGFHQSDIIHQSVMELIHSEDREEFKRQLSWSSLLPVDKAGMALHDVMLPENINYLHRSFTVRFRCLLDNTSGFITLEINGWIRVLHRQNPRCEEPQLALFATCSPFGPLSLFDIPSQEMTFKTKHKMDFSPVTMDNRGKTIFGYTEPELATKSGYDLIHPDDLNYFSSAHQELIKTGSSGLISYRWQTKHFHWLWLQSSCKVIYKNSKPDFIICTHRQLTEDEGQDLFGKRGNEFKLPYPLLDIDVCTGFGFGDDEITSKSKSSKSKKKAGSANTASANNNNNSSSSSNNNFANPGSNKECQNGKKRKAACIIGGIPSYCSYPTGFTAYDGGGGEMKPPDSLYTYGGNSYAFDSDAYRSQGYGSLSQTVYPSSDPYRLDVDKHGYFLDHRQYQHSSLPYANNGYSDYVPSAKYGYEMPKYGFDSYSLDLSKRVDCSDISQLHTDVRRYAFDYHHPSYTHLDVHSLHPADRFTGNRLNISSLDAVDLRNPASLYNPNPYMNTVDTPCAVTSPCLASSSVLKSVSATSHLLNTKDQLSSKYKLPSVTIDSSQSSMSFDVASHLPLPHNSVIKSTRQQDSSFVPSSHSLTNSLSQANSENITPHVSVSKQSWTACSKLVSCLGDQAGLHAITPVDNSQLTVDMVKCGHDNGNMSTVRECDDDLIKSH</sequence>
<dbReference type="InterPro" id="IPR011598">
    <property type="entry name" value="bHLH_dom"/>
</dbReference>
<dbReference type="GO" id="GO:0005634">
    <property type="term" value="C:nucleus"/>
    <property type="evidence" value="ECO:0007669"/>
    <property type="project" value="UniProtKB-SubCell"/>
</dbReference>
<evidence type="ECO:0000313" key="10">
    <source>
        <dbReference type="EMBL" id="CAG5118179.1"/>
    </source>
</evidence>
<dbReference type="GO" id="GO:0034751">
    <property type="term" value="C:aryl hydrocarbon receptor complex"/>
    <property type="evidence" value="ECO:0007669"/>
    <property type="project" value="TreeGrafter"/>
</dbReference>
<evidence type="ECO:0008006" key="12">
    <source>
        <dbReference type="Google" id="ProtNLM"/>
    </source>
</evidence>
<evidence type="ECO:0000313" key="11">
    <source>
        <dbReference type="Proteomes" id="UP000678393"/>
    </source>
</evidence>
<dbReference type="InterPro" id="IPR039091">
    <property type="entry name" value="AHR/AHRR"/>
</dbReference>
<keyword evidence="5" id="KW-0804">Transcription</keyword>
<feature type="domain" description="PAS" evidence="8">
    <location>
        <begin position="262"/>
        <end position="298"/>
    </location>
</feature>
<dbReference type="CDD" id="cd19730">
    <property type="entry name" value="bHLH-PAS_spineless_like"/>
    <property type="match status" value="1"/>
</dbReference>
<dbReference type="AlphaFoldDB" id="A0A8S3YM67"/>
<evidence type="ECO:0000256" key="3">
    <source>
        <dbReference type="ARBA" id="ARBA00023125"/>
    </source>
</evidence>
<feature type="region of interest" description="Disordered" evidence="7">
    <location>
        <begin position="378"/>
        <end position="423"/>
    </location>
</feature>
<dbReference type="PROSITE" id="PS50112">
    <property type="entry name" value="PAS"/>
    <property type="match status" value="2"/>
</dbReference>